<gene>
    <name evidence="2" type="ORF">NCTC10283_00499</name>
</gene>
<evidence type="ECO:0000313" key="2">
    <source>
        <dbReference type="EMBL" id="SSY70410.1"/>
    </source>
</evidence>
<keyword evidence="3" id="KW-1185">Reference proteome</keyword>
<name>A0A376BL67_9NEIS</name>
<dbReference type="EMBL" id="UFSO01000002">
    <property type="protein sequence ID" value="SSY70410.1"/>
    <property type="molecule type" value="Genomic_DNA"/>
</dbReference>
<dbReference type="InterPro" id="IPR049249">
    <property type="entry name" value="DUF6882"/>
</dbReference>
<feature type="chain" id="PRO_5017061173" evidence="1">
    <location>
        <begin position="19"/>
        <end position="242"/>
    </location>
</feature>
<evidence type="ECO:0000313" key="3">
    <source>
        <dbReference type="Proteomes" id="UP000254209"/>
    </source>
</evidence>
<organism evidence="2 3">
    <name type="scientific">Alysiella crassa</name>
    <dbReference type="NCBI Taxonomy" id="153491"/>
    <lineage>
        <taxon>Bacteria</taxon>
        <taxon>Pseudomonadati</taxon>
        <taxon>Pseudomonadota</taxon>
        <taxon>Betaproteobacteria</taxon>
        <taxon>Neisseriales</taxon>
        <taxon>Neisseriaceae</taxon>
        <taxon>Alysiella</taxon>
    </lineage>
</organism>
<reference evidence="2 3" key="1">
    <citation type="submission" date="2018-06" db="EMBL/GenBank/DDBJ databases">
        <authorList>
            <consortium name="Pathogen Informatics"/>
            <person name="Doyle S."/>
        </authorList>
    </citation>
    <scope>NUCLEOTIDE SEQUENCE [LARGE SCALE GENOMIC DNA]</scope>
    <source>
        <strain evidence="2 3">NCTC10283</strain>
    </source>
</reference>
<sequence>MKKIILTLLLTAVCHVHALPIPNKLLENHVGIAADKQWTLLEKIGNEPEWQVNLNTGKIQFNQQEFDAQVIGSYAQSDRSWLWAWANVQSGLSENVLRDSQKLRDYGKHHQIKWLTQAKHRPYQEQNIHELASIAVGITGADGYYLARTDNMIVVLTVRHTKQPTQASVQQQHLHIITTIPKIIGSFSLNNHQRVIEHYLHQKGYQTQMRQSILTARKDTHCLKAKFDKQKRLAELLGQCDE</sequence>
<dbReference type="Pfam" id="PF21813">
    <property type="entry name" value="DUF6882"/>
    <property type="match status" value="1"/>
</dbReference>
<dbReference type="AlphaFoldDB" id="A0A376BL67"/>
<keyword evidence="1" id="KW-0732">Signal</keyword>
<dbReference type="Proteomes" id="UP000254209">
    <property type="component" value="Unassembled WGS sequence"/>
</dbReference>
<dbReference type="OrthoDB" id="72428at2"/>
<proteinExistence type="predicted"/>
<evidence type="ECO:0000256" key="1">
    <source>
        <dbReference type="SAM" id="SignalP"/>
    </source>
</evidence>
<dbReference type="STRING" id="1120980.GCA_000745955_00846"/>
<dbReference type="RefSeq" id="WP_034291941.1">
    <property type="nucleotide sequence ID" value="NZ_CP091519.2"/>
</dbReference>
<accession>A0A376BL67</accession>
<protein>
    <submittedName>
        <fullName evidence="2">Uncharacterized protein</fullName>
    </submittedName>
</protein>
<feature type="signal peptide" evidence="1">
    <location>
        <begin position="1"/>
        <end position="18"/>
    </location>
</feature>